<dbReference type="RefSeq" id="WP_013160879.1">
    <property type="nucleotide sequence ID" value="NZ_CP010341.1"/>
</dbReference>
<evidence type="ECO:0000313" key="1">
    <source>
        <dbReference type="EMBL" id="CEP26827.1"/>
    </source>
</evidence>
<dbReference type="PATRIC" id="fig|66712.6.peg.1229"/>
<dbReference type="KEGG" id="pfre:RM25_1200"/>
<name>A0A068VRA5_PROFF</name>
<dbReference type="GeneID" id="61222342"/>
<gene>
    <name evidence="1" type="ORF">PFCIRM138_10120</name>
</gene>
<organism evidence="1">
    <name type="scientific">Propionibacterium freudenreichii subsp. freudenreichii</name>
    <dbReference type="NCBI Taxonomy" id="66712"/>
    <lineage>
        <taxon>Bacteria</taxon>
        <taxon>Bacillati</taxon>
        <taxon>Actinomycetota</taxon>
        <taxon>Actinomycetes</taxon>
        <taxon>Propionibacteriales</taxon>
        <taxon>Propionibacteriaceae</taxon>
        <taxon>Propionibacterium</taxon>
    </lineage>
</organism>
<dbReference type="AlphaFoldDB" id="A0A068VRA5"/>
<accession>A0A068VRA5</accession>
<proteinExistence type="predicted"/>
<dbReference type="EMBL" id="LM676425">
    <property type="protein sequence ID" value="CEP26827.1"/>
    <property type="molecule type" value="Genomic_DNA"/>
</dbReference>
<protein>
    <submittedName>
        <fullName evidence="1">Uncharacterized protein</fullName>
    </submittedName>
</protein>
<sequence>MTTRIVLRDHGEAVRLADALRDRGDEVALITQRDGGEDQPASYLVATPVARLQIAQLIPAAAEVTED</sequence>
<reference evidence="1" key="1">
    <citation type="submission" date="2014-08" db="EMBL/GenBank/DDBJ databases">
        <authorList>
            <person name="Falentin Helene"/>
        </authorList>
    </citation>
    <scope>NUCLEOTIDE SEQUENCE</scope>
</reference>